<keyword evidence="1" id="KW-0808">Transferase</keyword>
<evidence type="ECO:0000313" key="1">
    <source>
        <dbReference type="EMBL" id="QHB29638.1"/>
    </source>
</evidence>
<evidence type="ECO:0000313" key="2">
    <source>
        <dbReference type="Proteomes" id="UP000464593"/>
    </source>
</evidence>
<dbReference type="GO" id="GO:0032259">
    <property type="term" value="P:methylation"/>
    <property type="evidence" value="ECO:0007669"/>
    <property type="project" value="UniProtKB-KW"/>
</dbReference>
<accession>A0AAE6REG5</accession>
<name>A0AAE6REG5_9PSED</name>
<keyword evidence="1" id="KW-0489">Methyltransferase</keyword>
<reference evidence="1 2" key="1">
    <citation type="submission" date="2019-05" db="EMBL/GenBank/DDBJ databases">
        <title>Complete genome sequence of Pseudomonas Pseudomonas resinovorans.</title>
        <authorList>
            <person name="Chen H.-P."/>
        </authorList>
    </citation>
    <scope>NUCLEOTIDE SEQUENCE [LARGE SCALE GENOMIC DNA]</scope>
    <source>
        <strain evidence="1 2">TCU-CK1</strain>
    </source>
</reference>
<dbReference type="AlphaFoldDB" id="A0AAE6REG5"/>
<proteinExistence type="predicted"/>
<dbReference type="EMBL" id="CP040324">
    <property type="protein sequence ID" value="QHB29638.1"/>
    <property type="molecule type" value="Genomic_DNA"/>
</dbReference>
<dbReference type="GO" id="GO:0008168">
    <property type="term" value="F:methyltransferase activity"/>
    <property type="evidence" value="ECO:0007669"/>
    <property type="project" value="UniProtKB-KW"/>
</dbReference>
<sequence length="85" mass="9310">MPHYQVEQGVGAAAQVFAAQVDAQVVLDLQHLARQVFACAVVQFVIQREHRQAGKQQHECGAHQCDAQAQAQRQAGVFQKRASST</sequence>
<protein>
    <submittedName>
        <fullName evidence="1">Ribosomal RNA large subunit methyltransferase K/L</fullName>
    </submittedName>
</protein>
<gene>
    <name evidence="1" type="ORF">TCK1_4292</name>
</gene>
<dbReference type="Proteomes" id="UP000464593">
    <property type="component" value="Chromosome"/>
</dbReference>
<organism evidence="1 2">
    <name type="scientific">Pseudomonas monteilii</name>
    <dbReference type="NCBI Taxonomy" id="76759"/>
    <lineage>
        <taxon>Bacteria</taxon>
        <taxon>Pseudomonadati</taxon>
        <taxon>Pseudomonadota</taxon>
        <taxon>Gammaproteobacteria</taxon>
        <taxon>Pseudomonadales</taxon>
        <taxon>Pseudomonadaceae</taxon>
        <taxon>Pseudomonas</taxon>
    </lineage>
</organism>